<evidence type="ECO:0000313" key="5">
    <source>
        <dbReference type="Proteomes" id="UP000515947"/>
    </source>
</evidence>
<evidence type="ECO:0000256" key="2">
    <source>
        <dbReference type="SAM" id="Phobius"/>
    </source>
</evidence>
<organism evidence="4 5">
    <name type="scientific">Nocardioides mesophilus</name>
    <dbReference type="NCBI Taxonomy" id="433659"/>
    <lineage>
        <taxon>Bacteria</taxon>
        <taxon>Bacillati</taxon>
        <taxon>Actinomycetota</taxon>
        <taxon>Actinomycetes</taxon>
        <taxon>Propionibacteriales</taxon>
        <taxon>Nocardioidaceae</taxon>
        <taxon>Nocardioides</taxon>
    </lineage>
</organism>
<dbReference type="Gene3D" id="3.30.70.2390">
    <property type="match status" value="1"/>
</dbReference>
<dbReference type="RefSeq" id="WP_187579672.1">
    <property type="nucleotide sequence ID" value="NZ_CP060713.1"/>
</dbReference>
<evidence type="ECO:0000256" key="1">
    <source>
        <dbReference type="SAM" id="MobiDB-lite"/>
    </source>
</evidence>
<keyword evidence="5" id="KW-1185">Reference proteome</keyword>
<keyword evidence="2" id="KW-0812">Transmembrane</keyword>
<sequence>MGRTTRLGRRVLDQRGMALTSPVALLSAGAVVVAGVAFLTTGSDQPEPQQSAAPVASSAQPSVTPVSKAPEPVIREKREKKPKPPKSPPVKRGETYVEVYNNSGISGLAGSTAARAQGAGWQVVGSDNWYGTIPASTVYYPARLSAEAKLLGRDLGITRLMPAQGEMRLDRLTVILTSDYDG</sequence>
<evidence type="ECO:0000259" key="3">
    <source>
        <dbReference type="Pfam" id="PF13399"/>
    </source>
</evidence>
<name>A0A7G9RE03_9ACTN</name>
<accession>A0A7G9RE03</accession>
<feature type="domain" description="LytR/CpsA/Psr regulator C-terminal" evidence="3">
    <location>
        <begin position="96"/>
        <end position="180"/>
    </location>
</feature>
<reference evidence="4 5" key="1">
    <citation type="submission" date="2020-08" db="EMBL/GenBank/DDBJ databases">
        <title>Genome sequence of Nocardioides mesophilus KACC 16243T.</title>
        <authorList>
            <person name="Hyun D.-W."/>
            <person name="Bae J.-W."/>
        </authorList>
    </citation>
    <scope>NUCLEOTIDE SEQUENCE [LARGE SCALE GENOMIC DNA]</scope>
    <source>
        <strain evidence="4 5">KACC 16243</strain>
    </source>
</reference>
<dbReference type="Pfam" id="PF13399">
    <property type="entry name" value="LytR_C"/>
    <property type="match status" value="1"/>
</dbReference>
<dbReference type="EMBL" id="CP060713">
    <property type="protein sequence ID" value="QNN53828.1"/>
    <property type="molecule type" value="Genomic_DNA"/>
</dbReference>
<proteinExistence type="predicted"/>
<keyword evidence="2" id="KW-0472">Membrane</keyword>
<evidence type="ECO:0000313" key="4">
    <source>
        <dbReference type="EMBL" id="QNN53828.1"/>
    </source>
</evidence>
<feature type="compositionally biased region" description="Low complexity" evidence="1">
    <location>
        <begin position="45"/>
        <end position="72"/>
    </location>
</feature>
<feature type="transmembrane region" description="Helical" evidence="2">
    <location>
        <begin position="21"/>
        <end position="40"/>
    </location>
</feature>
<dbReference type="KEGG" id="nmes:H9L09_05335"/>
<gene>
    <name evidence="4" type="ORF">H9L09_05335</name>
</gene>
<feature type="region of interest" description="Disordered" evidence="1">
    <location>
        <begin position="43"/>
        <end position="94"/>
    </location>
</feature>
<dbReference type="AlphaFoldDB" id="A0A7G9RE03"/>
<keyword evidence="2" id="KW-1133">Transmembrane helix</keyword>
<dbReference type="Proteomes" id="UP000515947">
    <property type="component" value="Chromosome"/>
</dbReference>
<dbReference type="InterPro" id="IPR027381">
    <property type="entry name" value="LytR/CpsA/Psr_C"/>
</dbReference>
<protein>
    <submittedName>
        <fullName evidence="4">LytR C-terminal domain-containing protein</fullName>
    </submittedName>
</protein>